<feature type="compositionally biased region" description="Basic and acidic residues" evidence="1">
    <location>
        <begin position="1"/>
        <end position="12"/>
    </location>
</feature>
<evidence type="ECO:0000256" key="1">
    <source>
        <dbReference type="SAM" id="MobiDB-lite"/>
    </source>
</evidence>
<gene>
    <name evidence="2" type="ORF">BD310DRAFT_641585</name>
</gene>
<evidence type="ECO:0000313" key="3">
    <source>
        <dbReference type="Proteomes" id="UP000292082"/>
    </source>
</evidence>
<dbReference type="AlphaFoldDB" id="A0A4Q9PP14"/>
<reference evidence="2 3" key="1">
    <citation type="submission" date="2019-01" db="EMBL/GenBank/DDBJ databases">
        <title>Draft genome sequences of three monokaryotic isolates of the white-rot basidiomycete fungus Dichomitus squalens.</title>
        <authorList>
            <consortium name="DOE Joint Genome Institute"/>
            <person name="Lopez S.C."/>
            <person name="Andreopoulos B."/>
            <person name="Pangilinan J."/>
            <person name="Lipzen A."/>
            <person name="Riley R."/>
            <person name="Ahrendt S."/>
            <person name="Ng V."/>
            <person name="Barry K."/>
            <person name="Daum C."/>
            <person name="Grigoriev I.V."/>
            <person name="Hilden K.S."/>
            <person name="Makela M.R."/>
            <person name="de Vries R.P."/>
        </authorList>
    </citation>
    <scope>NUCLEOTIDE SEQUENCE [LARGE SCALE GENOMIC DNA]</scope>
    <source>
        <strain evidence="2 3">CBS 464.89</strain>
    </source>
</reference>
<sequence length="166" mass="17791">MDGSHEGGESNHRSPSTSEGAGTIQQFRLSSTNAIFPQDPLVGMPCFLMEALAREAAPSGSTVRQHRQAAPSGSTVRQHRQAAPSGSTIRQHHQAAPSGSTIRQHHQAAPIRQHHQAAPSGSTIRQHHQAAPSGSTIRQHRRQRAIRVLCATEQTVLLSLKSVSCA</sequence>
<feature type="region of interest" description="Disordered" evidence="1">
    <location>
        <begin position="58"/>
        <end position="140"/>
    </location>
</feature>
<proteinExistence type="predicted"/>
<dbReference type="Proteomes" id="UP000292082">
    <property type="component" value="Unassembled WGS sequence"/>
</dbReference>
<accession>A0A4Q9PP14</accession>
<keyword evidence="3" id="KW-1185">Reference proteome</keyword>
<name>A0A4Q9PP14_9APHY</name>
<evidence type="ECO:0000313" key="2">
    <source>
        <dbReference type="EMBL" id="TBU56041.1"/>
    </source>
</evidence>
<feature type="region of interest" description="Disordered" evidence="1">
    <location>
        <begin position="1"/>
        <end position="22"/>
    </location>
</feature>
<feature type="compositionally biased region" description="Polar residues" evidence="1">
    <location>
        <begin position="13"/>
        <end position="22"/>
    </location>
</feature>
<protein>
    <submittedName>
        <fullName evidence="2">Uncharacterized protein</fullName>
    </submittedName>
</protein>
<organism evidence="2 3">
    <name type="scientific">Dichomitus squalens</name>
    <dbReference type="NCBI Taxonomy" id="114155"/>
    <lineage>
        <taxon>Eukaryota</taxon>
        <taxon>Fungi</taxon>
        <taxon>Dikarya</taxon>
        <taxon>Basidiomycota</taxon>
        <taxon>Agaricomycotina</taxon>
        <taxon>Agaricomycetes</taxon>
        <taxon>Polyporales</taxon>
        <taxon>Polyporaceae</taxon>
        <taxon>Dichomitus</taxon>
    </lineage>
</organism>
<dbReference type="EMBL" id="ML145158">
    <property type="protein sequence ID" value="TBU56041.1"/>
    <property type="molecule type" value="Genomic_DNA"/>
</dbReference>